<organism evidence="1 2">
    <name type="scientific">Pocillopora meandrina</name>
    <dbReference type="NCBI Taxonomy" id="46732"/>
    <lineage>
        <taxon>Eukaryota</taxon>
        <taxon>Metazoa</taxon>
        <taxon>Cnidaria</taxon>
        <taxon>Anthozoa</taxon>
        <taxon>Hexacorallia</taxon>
        <taxon>Scleractinia</taxon>
        <taxon>Astrocoeniina</taxon>
        <taxon>Pocilloporidae</taxon>
        <taxon>Pocillopora</taxon>
    </lineage>
</organism>
<keyword evidence="2" id="KW-1185">Reference proteome</keyword>
<name>A0AAU9XT08_9CNID</name>
<evidence type="ECO:0000313" key="1">
    <source>
        <dbReference type="EMBL" id="CAH3156561.1"/>
    </source>
</evidence>
<protein>
    <submittedName>
        <fullName evidence="1">Uncharacterized protein</fullName>
    </submittedName>
</protein>
<sequence>MNIEISNTIQTSEQENEIKKNNNKLLFGRFFANSNFVQEHFLEPIILSRDPLFLTGDFDMSFDNHNHTAACHFFDLSELISLNRRVSESTHELGHGCDN</sequence>
<proteinExistence type="predicted"/>
<dbReference type="Proteomes" id="UP001159428">
    <property type="component" value="Unassembled WGS sequence"/>
</dbReference>
<gene>
    <name evidence="1" type="ORF">PMEA_00029575</name>
</gene>
<reference evidence="1 2" key="1">
    <citation type="submission" date="2022-05" db="EMBL/GenBank/DDBJ databases">
        <authorList>
            <consortium name="Genoscope - CEA"/>
            <person name="William W."/>
        </authorList>
    </citation>
    <scope>NUCLEOTIDE SEQUENCE [LARGE SCALE GENOMIC DNA]</scope>
</reference>
<accession>A0AAU9XT08</accession>
<comment type="caution">
    <text evidence="1">The sequence shown here is derived from an EMBL/GenBank/DDBJ whole genome shotgun (WGS) entry which is preliminary data.</text>
</comment>
<dbReference type="AlphaFoldDB" id="A0AAU9XT08"/>
<evidence type="ECO:0000313" key="2">
    <source>
        <dbReference type="Proteomes" id="UP001159428"/>
    </source>
</evidence>
<dbReference type="EMBL" id="CALNXJ010000061">
    <property type="protein sequence ID" value="CAH3156561.1"/>
    <property type="molecule type" value="Genomic_DNA"/>
</dbReference>